<keyword evidence="13" id="KW-1185">Reference proteome</keyword>
<evidence type="ECO:0000256" key="4">
    <source>
        <dbReference type="ARBA" id="ARBA00022801"/>
    </source>
</evidence>
<evidence type="ECO:0000313" key="12">
    <source>
        <dbReference type="EMBL" id="KAH8381224.1"/>
    </source>
</evidence>
<dbReference type="FunFam" id="2.40.10.10:FF:000028">
    <property type="entry name" value="Serine protease easter"/>
    <property type="match status" value="1"/>
</dbReference>
<organism evidence="12 13">
    <name type="scientific">Drosophila rubida</name>
    <dbReference type="NCBI Taxonomy" id="30044"/>
    <lineage>
        <taxon>Eukaryota</taxon>
        <taxon>Metazoa</taxon>
        <taxon>Ecdysozoa</taxon>
        <taxon>Arthropoda</taxon>
        <taxon>Hexapoda</taxon>
        <taxon>Insecta</taxon>
        <taxon>Pterygota</taxon>
        <taxon>Neoptera</taxon>
        <taxon>Endopterygota</taxon>
        <taxon>Diptera</taxon>
        <taxon>Brachycera</taxon>
        <taxon>Muscomorpha</taxon>
        <taxon>Ephydroidea</taxon>
        <taxon>Drosophilidae</taxon>
        <taxon>Drosophila</taxon>
    </lineage>
</organism>
<comment type="similarity">
    <text evidence="10">Belongs to the peptidase S1 family. CLIP subfamily.</text>
</comment>
<keyword evidence="2" id="KW-0479">Metal-binding</keyword>
<dbReference type="PROSITE" id="PS00134">
    <property type="entry name" value="TRYPSIN_HIS"/>
    <property type="match status" value="1"/>
</dbReference>
<keyword evidence="4" id="KW-0378">Hydrolase</keyword>
<keyword evidence="1" id="KW-0645">Protease</keyword>
<dbReference type="FunFam" id="2.40.10.10:FF:000078">
    <property type="entry name" value="Serine protease H137"/>
    <property type="match status" value="1"/>
</dbReference>
<protein>
    <recommendedName>
        <fullName evidence="11">Peptidase S1 domain-containing protein</fullName>
    </recommendedName>
</protein>
<feature type="non-terminal residue" evidence="12">
    <location>
        <position position="1"/>
    </location>
</feature>
<dbReference type="Proteomes" id="UP001200034">
    <property type="component" value="Unassembled WGS sequence"/>
</dbReference>
<dbReference type="GO" id="GO:0046872">
    <property type="term" value="F:metal ion binding"/>
    <property type="evidence" value="ECO:0007669"/>
    <property type="project" value="UniProtKB-KW"/>
</dbReference>
<feature type="domain" description="Peptidase S1" evidence="11">
    <location>
        <begin position="1"/>
        <end position="248"/>
    </location>
</feature>
<dbReference type="InterPro" id="IPR043504">
    <property type="entry name" value="Peptidase_S1_PA_chymotrypsin"/>
</dbReference>
<dbReference type="Gene3D" id="2.40.10.10">
    <property type="entry name" value="Trypsin-like serine proteases"/>
    <property type="match status" value="2"/>
</dbReference>
<dbReference type="GO" id="GO:0006508">
    <property type="term" value="P:proteolysis"/>
    <property type="evidence" value="ECO:0007669"/>
    <property type="project" value="UniProtKB-KW"/>
</dbReference>
<dbReference type="SUPFAM" id="SSF50494">
    <property type="entry name" value="Trypsin-like serine proteases"/>
    <property type="match status" value="1"/>
</dbReference>
<dbReference type="GO" id="GO:0004252">
    <property type="term" value="F:serine-type endopeptidase activity"/>
    <property type="evidence" value="ECO:0007669"/>
    <property type="project" value="InterPro"/>
</dbReference>
<evidence type="ECO:0000256" key="7">
    <source>
        <dbReference type="ARBA" id="ARBA00023145"/>
    </source>
</evidence>
<dbReference type="InterPro" id="IPR051487">
    <property type="entry name" value="Ser/Thr_Proteases_Immune/Dev"/>
</dbReference>
<dbReference type="PROSITE" id="PS50240">
    <property type="entry name" value="TRYPSIN_DOM"/>
    <property type="match status" value="1"/>
</dbReference>
<keyword evidence="7" id="KW-0865">Zymogen</keyword>
<evidence type="ECO:0000256" key="2">
    <source>
        <dbReference type="ARBA" id="ARBA00022723"/>
    </source>
</evidence>
<dbReference type="InterPro" id="IPR009003">
    <property type="entry name" value="Peptidase_S1_PA"/>
</dbReference>
<dbReference type="AlphaFoldDB" id="A0AAD4K6J9"/>
<evidence type="ECO:0000256" key="5">
    <source>
        <dbReference type="ARBA" id="ARBA00022825"/>
    </source>
</evidence>
<dbReference type="EMBL" id="JAJJHW010000824">
    <property type="protein sequence ID" value="KAH8381224.1"/>
    <property type="molecule type" value="Genomic_DNA"/>
</dbReference>
<evidence type="ECO:0000256" key="10">
    <source>
        <dbReference type="ARBA" id="ARBA00024195"/>
    </source>
</evidence>
<keyword evidence="6" id="KW-0106">Calcium</keyword>
<gene>
    <name evidence="12" type="ORF">KR093_000091</name>
</gene>
<evidence type="ECO:0000313" key="13">
    <source>
        <dbReference type="Proteomes" id="UP001200034"/>
    </source>
</evidence>
<keyword evidence="8" id="KW-1015">Disulfide bond</keyword>
<evidence type="ECO:0000256" key="1">
    <source>
        <dbReference type="ARBA" id="ARBA00022670"/>
    </source>
</evidence>
<evidence type="ECO:0000256" key="6">
    <source>
        <dbReference type="ARBA" id="ARBA00022837"/>
    </source>
</evidence>
<name>A0AAD4K6J9_9MUSC</name>
<evidence type="ECO:0000256" key="3">
    <source>
        <dbReference type="ARBA" id="ARBA00022729"/>
    </source>
</evidence>
<dbReference type="InterPro" id="IPR018114">
    <property type="entry name" value="TRYPSIN_HIS"/>
</dbReference>
<proteinExistence type="inferred from homology"/>
<dbReference type="GO" id="GO:0051604">
    <property type="term" value="P:protein maturation"/>
    <property type="evidence" value="ECO:0007669"/>
    <property type="project" value="UniProtKB-ARBA"/>
</dbReference>
<dbReference type="InterPro" id="IPR001254">
    <property type="entry name" value="Trypsin_dom"/>
</dbReference>
<dbReference type="PRINTS" id="PR00722">
    <property type="entry name" value="CHYMOTRYPSIN"/>
</dbReference>
<dbReference type="CDD" id="cd00190">
    <property type="entry name" value="Tryp_SPc"/>
    <property type="match status" value="1"/>
</dbReference>
<evidence type="ECO:0000256" key="8">
    <source>
        <dbReference type="ARBA" id="ARBA00023157"/>
    </source>
</evidence>
<dbReference type="PANTHER" id="PTHR24256">
    <property type="entry name" value="TRYPTASE-RELATED"/>
    <property type="match status" value="1"/>
</dbReference>
<comment type="caution">
    <text evidence="12">The sequence shown here is derived from an EMBL/GenBank/DDBJ whole genome shotgun (WGS) entry which is preliminary data.</text>
</comment>
<keyword evidence="9" id="KW-0325">Glycoprotein</keyword>
<keyword evidence="5" id="KW-0720">Serine protease</keyword>
<reference evidence="12" key="1">
    <citation type="journal article" date="2021" name="Mol. Ecol. Resour.">
        <title>Phylogenomic analyses of the genus Drosophila reveals genomic signals of climate adaptation.</title>
        <authorList>
            <person name="Li F."/>
            <person name="Rane R.V."/>
            <person name="Luria V."/>
            <person name="Xiong Z."/>
            <person name="Chen J."/>
            <person name="Li Z."/>
            <person name="Catullo R.A."/>
            <person name="Griffin P.C."/>
            <person name="Schiffer M."/>
            <person name="Pearce S."/>
            <person name="Lee S.F."/>
            <person name="McElroy K."/>
            <person name="Stocker A."/>
            <person name="Shirriffs J."/>
            <person name="Cockerell F."/>
            <person name="Coppin C."/>
            <person name="Sgro C.M."/>
            <person name="Karger A."/>
            <person name="Cain J.W."/>
            <person name="Weber J.A."/>
            <person name="Santpere G."/>
            <person name="Kirschner M.W."/>
            <person name="Hoffmann A.A."/>
            <person name="Oakeshott J.G."/>
            <person name="Zhang G."/>
        </authorList>
    </citation>
    <scope>NUCLEOTIDE SEQUENCE</scope>
    <source>
        <strain evidence="12">BGI-SZ-2011g</strain>
    </source>
</reference>
<evidence type="ECO:0000259" key="11">
    <source>
        <dbReference type="PROSITE" id="PS50240"/>
    </source>
</evidence>
<sequence>GEATKIGEFPWLALLKYQSEARPFLCGGSLITDRFVLTAAHCTRGPVDLIGVRLGDHNLSTEKDCQLFGGRRTECLPPYEEYGIEDIRPHPNAKQGSISYDIALLKLDRPVRFQTHIKPVCLPIDRTSQDIAYDQDFYISGWGTTEQNEPSDVLLKALVKRQDLNVCRNYYAEAPVTENHICAVSEGAQHTCRGDSGGPVFFLHPFKQTARYVQYGVISFGGAYCGVNKNQPGVFASVLDMLPWITQN</sequence>
<keyword evidence="3" id="KW-0732">Signal</keyword>
<dbReference type="Pfam" id="PF00089">
    <property type="entry name" value="Trypsin"/>
    <property type="match status" value="1"/>
</dbReference>
<dbReference type="SMART" id="SM00020">
    <property type="entry name" value="Tryp_SPc"/>
    <property type="match status" value="1"/>
</dbReference>
<accession>A0AAD4K6J9</accession>
<dbReference type="InterPro" id="IPR001314">
    <property type="entry name" value="Peptidase_S1A"/>
</dbReference>
<evidence type="ECO:0000256" key="9">
    <source>
        <dbReference type="ARBA" id="ARBA00023180"/>
    </source>
</evidence>
<feature type="non-terminal residue" evidence="12">
    <location>
        <position position="248"/>
    </location>
</feature>